<feature type="region of interest" description="Disordered" evidence="1">
    <location>
        <begin position="1"/>
        <end position="37"/>
    </location>
</feature>
<organism evidence="2 3">
    <name type="scientific">Apiospora saccharicola</name>
    <dbReference type="NCBI Taxonomy" id="335842"/>
    <lineage>
        <taxon>Eukaryota</taxon>
        <taxon>Fungi</taxon>
        <taxon>Dikarya</taxon>
        <taxon>Ascomycota</taxon>
        <taxon>Pezizomycotina</taxon>
        <taxon>Sordariomycetes</taxon>
        <taxon>Xylariomycetidae</taxon>
        <taxon>Amphisphaeriales</taxon>
        <taxon>Apiosporaceae</taxon>
        <taxon>Apiospora</taxon>
    </lineage>
</organism>
<protein>
    <submittedName>
        <fullName evidence="2">Uncharacterized protein</fullName>
    </submittedName>
</protein>
<proteinExistence type="predicted"/>
<evidence type="ECO:0000313" key="2">
    <source>
        <dbReference type="EMBL" id="KAK8064266.1"/>
    </source>
</evidence>
<dbReference type="EMBL" id="JAQQWM010000005">
    <property type="protein sequence ID" value="KAK8064266.1"/>
    <property type="molecule type" value="Genomic_DNA"/>
</dbReference>
<dbReference type="Proteomes" id="UP001446871">
    <property type="component" value="Unassembled WGS sequence"/>
</dbReference>
<gene>
    <name evidence="2" type="ORF">PG996_008918</name>
</gene>
<accession>A0ABR1V1V1</accession>
<evidence type="ECO:0000313" key="3">
    <source>
        <dbReference type="Proteomes" id="UP001446871"/>
    </source>
</evidence>
<reference evidence="2 3" key="1">
    <citation type="submission" date="2023-01" db="EMBL/GenBank/DDBJ databases">
        <title>Analysis of 21 Apiospora genomes using comparative genomics revels a genus with tremendous synthesis potential of carbohydrate active enzymes and secondary metabolites.</title>
        <authorList>
            <person name="Sorensen T."/>
        </authorList>
    </citation>
    <scope>NUCLEOTIDE SEQUENCE [LARGE SCALE GENOMIC DNA]</scope>
    <source>
        <strain evidence="2 3">CBS 83171</strain>
    </source>
</reference>
<comment type="caution">
    <text evidence="2">The sequence shown here is derived from an EMBL/GenBank/DDBJ whole genome shotgun (WGS) entry which is preliminary data.</text>
</comment>
<name>A0ABR1V1V1_9PEZI</name>
<sequence>MARAAFLSPSAGQAGRWRTSGTKSKPDAPPYALRPPLRANAGVSVGMKVPRMTGNSQLLLRRWRLVPQGNEPER</sequence>
<keyword evidence="3" id="KW-1185">Reference proteome</keyword>
<evidence type="ECO:0000256" key="1">
    <source>
        <dbReference type="SAM" id="MobiDB-lite"/>
    </source>
</evidence>